<evidence type="ECO:0000256" key="3">
    <source>
        <dbReference type="ARBA" id="ARBA00023170"/>
    </source>
</evidence>
<dbReference type="SMART" id="SM00430">
    <property type="entry name" value="HOLI"/>
    <property type="match status" value="1"/>
</dbReference>
<dbReference type="EMBL" id="JBGFUD010009479">
    <property type="protein sequence ID" value="MFH4982512.1"/>
    <property type="molecule type" value="Genomic_DNA"/>
</dbReference>
<dbReference type="InterPro" id="IPR000536">
    <property type="entry name" value="Nucl_hrmn_rcpt_lig-bd"/>
</dbReference>
<keyword evidence="3" id="KW-0675">Receptor</keyword>
<gene>
    <name evidence="5" type="ORF">AB6A40_009221</name>
</gene>
<keyword evidence="2" id="KW-0804">Transcription</keyword>
<dbReference type="InterPro" id="IPR035500">
    <property type="entry name" value="NHR-like_dom_sf"/>
</dbReference>
<dbReference type="AlphaFoldDB" id="A0ABD6ETR0"/>
<sequence>MPLNDKLFLLRDVTIVISLFEIAYRRFVQKRIAMQSAHTSLKSNVSDLNDDNGSLMQLAVDSLSRVELDRSEFSMLKAVVFLHAECFGLSKTSYQQLIKWRQTVLDSLFEYMSSNIFRHGRQGPVRYGNLLSISWTLFRLAQDMKDKLLQKDDLQQLSEEIISSQLPQRLVRC</sequence>
<comment type="caution">
    <text evidence="5">The sequence shown here is derived from an EMBL/GenBank/DDBJ whole genome shotgun (WGS) entry which is preliminary data.</text>
</comment>
<evidence type="ECO:0000259" key="4">
    <source>
        <dbReference type="PROSITE" id="PS51843"/>
    </source>
</evidence>
<dbReference type="SUPFAM" id="SSF48508">
    <property type="entry name" value="Nuclear receptor ligand-binding domain"/>
    <property type="match status" value="1"/>
</dbReference>
<dbReference type="Gene3D" id="1.10.565.10">
    <property type="entry name" value="Retinoid X Receptor"/>
    <property type="match status" value="1"/>
</dbReference>
<evidence type="ECO:0000256" key="2">
    <source>
        <dbReference type="ARBA" id="ARBA00023163"/>
    </source>
</evidence>
<name>A0ABD6ETR0_9BILA</name>
<evidence type="ECO:0000256" key="1">
    <source>
        <dbReference type="ARBA" id="ARBA00023015"/>
    </source>
</evidence>
<keyword evidence="6" id="KW-1185">Reference proteome</keyword>
<dbReference type="Pfam" id="PF00104">
    <property type="entry name" value="Hormone_recep"/>
    <property type="match status" value="1"/>
</dbReference>
<evidence type="ECO:0000313" key="5">
    <source>
        <dbReference type="EMBL" id="MFH4982512.1"/>
    </source>
</evidence>
<keyword evidence="1" id="KW-0805">Transcription regulation</keyword>
<protein>
    <recommendedName>
        <fullName evidence="4">NR LBD domain-containing protein</fullName>
    </recommendedName>
</protein>
<evidence type="ECO:0000313" key="6">
    <source>
        <dbReference type="Proteomes" id="UP001608902"/>
    </source>
</evidence>
<accession>A0ABD6ETR0</accession>
<reference evidence="5 6" key="1">
    <citation type="submission" date="2024-08" db="EMBL/GenBank/DDBJ databases">
        <title>Gnathostoma spinigerum genome.</title>
        <authorList>
            <person name="Gonzalez-Bertolin B."/>
            <person name="Monzon S."/>
            <person name="Zaballos A."/>
            <person name="Jimenez P."/>
            <person name="Dekumyoy P."/>
            <person name="Varona S."/>
            <person name="Cuesta I."/>
            <person name="Sumanam S."/>
            <person name="Adisakwattana P."/>
            <person name="Gasser R.B."/>
            <person name="Hernandez-Gonzalez A."/>
            <person name="Young N.D."/>
            <person name="Perteguer M.J."/>
        </authorList>
    </citation>
    <scope>NUCLEOTIDE SEQUENCE [LARGE SCALE GENOMIC DNA]</scope>
    <source>
        <strain evidence="5">AL3</strain>
        <tissue evidence="5">Liver</tissue>
    </source>
</reference>
<dbReference type="PROSITE" id="PS51843">
    <property type="entry name" value="NR_LBD"/>
    <property type="match status" value="1"/>
</dbReference>
<feature type="domain" description="NR LBD" evidence="4">
    <location>
        <begin position="1"/>
        <end position="173"/>
    </location>
</feature>
<organism evidence="5 6">
    <name type="scientific">Gnathostoma spinigerum</name>
    <dbReference type="NCBI Taxonomy" id="75299"/>
    <lineage>
        <taxon>Eukaryota</taxon>
        <taxon>Metazoa</taxon>
        <taxon>Ecdysozoa</taxon>
        <taxon>Nematoda</taxon>
        <taxon>Chromadorea</taxon>
        <taxon>Rhabditida</taxon>
        <taxon>Spirurina</taxon>
        <taxon>Gnathostomatomorpha</taxon>
        <taxon>Gnathostomatoidea</taxon>
        <taxon>Gnathostomatidae</taxon>
        <taxon>Gnathostoma</taxon>
    </lineage>
</organism>
<dbReference type="PANTHER" id="PTHR24083">
    <property type="entry name" value="NUCLEAR HORMONE RECEPTOR"/>
    <property type="match status" value="1"/>
</dbReference>
<proteinExistence type="predicted"/>
<dbReference type="Proteomes" id="UP001608902">
    <property type="component" value="Unassembled WGS sequence"/>
</dbReference>
<dbReference type="InterPro" id="IPR050274">
    <property type="entry name" value="Nuclear_hormone_rcpt_NR2"/>
</dbReference>